<dbReference type="Pfam" id="PF04392">
    <property type="entry name" value="ABC_sub_bind"/>
    <property type="match status" value="1"/>
</dbReference>
<dbReference type="CDD" id="cd06325">
    <property type="entry name" value="PBP1_ABC_unchar_transporter"/>
    <property type="match status" value="1"/>
</dbReference>
<dbReference type="PANTHER" id="PTHR35271">
    <property type="entry name" value="ABC TRANSPORTER, SUBSTRATE-BINDING LIPOPROTEIN-RELATED"/>
    <property type="match status" value="1"/>
</dbReference>
<protein>
    <submittedName>
        <fullName evidence="2">ABC transporter substrate-binding protein</fullName>
    </submittedName>
</protein>
<keyword evidence="1" id="KW-0732">Signal</keyword>
<accession>A0ABS5ESP8</accession>
<dbReference type="RefSeq" id="WP_211850919.1">
    <property type="nucleotide sequence ID" value="NZ_JAAGBB010000003.1"/>
</dbReference>
<evidence type="ECO:0000313" key="2">
    <source>
        <dbReference type="EMBL" id="MBR0663320.1"/>
    </source>
</evidence>
<feature type="chain" id="PRO_5046897930" evidence="1">
    <location>
        <begin position="23"/>
        <end position="326"/>
    </location>
</feature>
<dbReference type="Gene3D" id="3.40.50.2300">
    <property type="match status" value="2"/>
</dbReference>
<evidence type="ECO:0000256" key="1">
    <source>
        <dbReference type="SAM" id="SignalP"/>
    </source>
</evidence>
<comment type="caution">
    <text evidence="2">The sequence shown here is derived from an EMBL/GenBank/DDBJ whole genome shotgun (WGS) entry which is preliminary data.</text>
</comment>
<dbReference type="SUPFAM" id="SSF53822">
    <property type="entry name" value="Periplasmic binding protein-like I"/>
    <property type="match status" value="1"/>
</dbReference>
<dbReference type="InterPro" id="IPR007487">
    <property type="entry name" value="ABC_transpt-TYRBP-like"/>
</dbReference>
<dbReference type="PANTHER" id="PTHR35271:SF1">
    <property type="entry name" value="ABC TRANSPORTER, SUBSTRATE-BINDING LIPOPROTEIN"/>
    <property type="match status" value="1"/>
</dbReference>
<feature type="signal peptide" evidence="1">
    <location>
        <begin position="1"/>
        <end position="22"/>
    </location>
</feature>
<gene>
    <name evidence="2" type="ORF">GXW71_03025</name>
</gene>
<keyword evidence="3" id="KW-1185">Reference proteome</keyword>
<dbReference type="EMBL" id="JAAGBB010000003">
    <property type="protein sequence ID" value="MBR0663320.1"/>
    <property type="molecule type" value="Genomic_DNA"/>
</dbReference>
<name>A0ABS5ESP8_9PROT</name>
<sequence>MRRRKYIALLGSAAAWPLASRAQGPAMPVIGYLGNESARPISTRLRAFREGLAEAGFVEGRNVAIEFRWAEGQYDRLPALAADLVRREVDVIVAPGGAPVALAAKAATRTIPIVFEMGGDPVALGVVSSLSRPEGNLTGISSLSVEASTKRLEILHEALPAATGMGIAVNPTSPTANSQLGKLRATAAALGLDLHVLPASTEDQFEAIFAALLQLRAGGLVFTSDPFFAFRSEQLAALALRHGVPAITQTRDFATAGGLMSYGGDFVQSHRHAGAYTGRILRGERPSNLPVQQITRLELLINLQTARRFGISLPRSLLGRADEVIE</sequence>
<organism evidence="2 3">
    <name type="scientific">Plastoroseomonas hellenica</name>
    <dbReference type="NCBI Taxonomy" id="2687306"/>
    <lineage>
        <taxon>Bacteria</taxon>
        <taxon>Pseudomonadati</taxon>
        <taxon>Pseudomonadota</taxon>
        <taxon>Alphaproteobacteria</taxon>
        <taxon>Acetobacterales</taxon>
        <taxon>Acetobacteraceae</taxon>
        <taxon>Plastoroseomonas</taxon>
    </lineage>
</organism>
<proteinExistence type="predicted"/>
<reference evidence="3" key="1">
    <citation type="journal article" date="2021" name="Syst. Appl. Microbiol.">
        <title>Roseomonas hellenica sp. nov., isolated from roots of wild-growing Alkanna tinctoria.</title>
        <authorList>
            <person name="Rat A."/>
            <person name="Naranjo H.D."/>
            <person name="Lebbe L."/>
            <person name="Cnockaert M."/>
            <person name="Krigas N."/>
            <person name="Grigoriadou K."/>
            <person name="Maloupa E."/>
            <person name="Willems A."/>
        </authorList>
    </citation>
    <scope>NUCLEOTIDE SEQUENCE [LARGE SCALE GENOMIC DNA]</scope>
    <source>
        <strain evidence="3">LMG 31523</strain>
    </source>
</reference>
<dbReference type="InterPro" id="IPR028082">
    <property type="entry name" value="Peripla_BP_I"/>
</dbReference>
<evidence type="ECO:0000313" key="3">
    <source>
        <dbReference type="Proteomes" id="UP001196870"/>
    </source>
</evidence>
<dbReference type="Proteomes" id="UP001196870">
    <property type="component" value="Unassembled WGS sequence"/>
</dbReference>